<organism evidence="1">
    <name type="scientific">bioreactor metagenome</name>
    <dbReference type="NCBI Taxonomy" id="1076179"/>
    <lineage>
        <taxon>unclassified sequences</taxon>
        <taxon>metagenomes</taxon>
        <taxon>ecological metagenomes</taxon>
    </lineage>
</organism>
<dbReference type="EMBL" id="VSSQ01016971">
    <property type="protein sequence ID" value="MPM58823.1"/>
    <property type="molecule type" value="Genomic_DNA"/>
</dbReference>
<protein>
    <submittedName>
        <fullName evidence="1">Uncharacterized protein</fullName>
    </submittedName>
</protein>
<accession>A0A645B6Q1</accession>
<name>A0A645B6Q1_9ZZZZ</name>
<evidence type="ECO:0000313" key="1">
    <source>
        <dbReference type="EMBL" id="MPM58823.1"/>
    </source>
</evidence>
<proteinExistence type="predicted"/>
<comment type="caution">
    <text evidence="1">The sequence shown here is derived from an EMBL/GenBank/DDBJ whole genome shotgun (WGS) entry which is preliminary data.</text>
</comment>
<gene>
    <name evidence="1" type="ORF">SDC9_105656</name>
</gene>
<sequence length="81" mass="9034">MKDSFNLQPGFYRLVKAIKSTNMISLFLEANGYAITSVSKEIYATETAGVIAPVLALFQPFHASVGNHVKRTANIFLYFFL</sequence>
<reference evidence="1" key="1">
    <citation type="submission" date="2019-08" db="EMBL/GenBank/DDBJ databases">
        <authorList>
            <person name="Kucharzyk K."/>
            <person name="Murdoch R.W."/>
            <person name="Higgins S."/>
            <person name="Loffler F."/>
        </authorList>
    </citation>
    <scope>NUCLEOTIDE SEQUENCE</scope>
</reference>
<dbReference type="AlphaFoldDB" id="A0A645B6Q1"/>